<evidence type="ECO:0000313" key="3">
    <source>
        <dbReference type="Proteomes" id="UP000266841"/>
    </source>
</evidence>
<reference evidence="2 3" key="1">
    <citation type="journal article" date="2012" name="Genome Biol.">
        <title>Genome and low-iron response of an oceanic diatom adapted to chronic iron limitation.</title>
        <authorList>
            <person name="Lommer M."/>
            <person name="Specht M."/>
            <person name="Roy A.S."/>
            <person name="Kraemer L."/>
            <person name="Andreson R."/>
            <person name="Gutowska M.A."/>
            <person name="Wolf J."/>
            <person name="Bergner S.V."/>
            <person name="Schilhabel M.B."/>
            <person name="Klostermeier U.C."/>
            <person name="Beiko R.G."/>
            <person name="Rosenstiel P."/>
            <person name="Hippler M."/>
            <person name="Laroche J."/>
        </authorList>
    </citation>
    <scope>NUCLEOTIDE SEQUENCE [LARGE SCALE GENOMIC DNA]</scope>
    <source>
        <strain evidence="2 3">CCMP1005</strain>
    </source>
</reference>
<evidence type="ECO:0000313" key="2">
    <source>
        <dbReference type="EMBL" id="EJK72541.1"/>
    </source>
</evidence>
<comment type="caution">
    <text evidence="2">The sequence shown here is derived from an EMBL/GenBank/DDBJ whole genome shotgun (WGS) entry which is preliminary data.</text>
</comment>
<dbReference type="EMBL" id="AGNL01005678">
    <property type="protein sequence ID" value="EJK72541.1"/>
    <property type="molecule type" value="Genomic_DNA"/>
</dbReference>
<accession>K0TG04</accession>
<dbReference type="Proteomes" id="UP000266841">
    <property type="component" value="Unassembled WGS sequence"/>
</dbReference>
<evidence type="ECO:0000256" key="1">
    <source>
        <dbReference type="SAM" id="Phobius"/>
    </source>
</evidence>
<keyword evidence="1" id="KW-0472">Membrane</keyword>
<dbReference type="AlphaFoldDB" id="K0TG04"/>
<organism evidence="2 3">
    <name type="scientific">Thalassiosira oceanica</name>
    <name type="common">Marine diatom</name>
    <dbReference type="NCBI Taxonomy" id="159749"/>
    <lineage>
        <taxon>Eukaryota</taxon>
        <taxon>Sar</taxon>
        <taxon>Stramenopiles</taxon>
        <taxon>Ochrophyta</taxon>
        <taxon>Bacillariophyta</taxon>
        <taxon>Coscinodiscophyceae</taxon>
        <taxon>Thalassiosirophycidae</taxon>
        <taxon>Thalassiosirales</taxon>
        <taxon>Thalassiosiraceae</taxon>
        <taxon>Thalassiosira</taxon>
    </lineage>
</organism>
<protein>
    <submittedName>
        <fullName evidence="2">Uncharacterized protein</fullName>
    </submittedName>
</protein>
<feature type="transmembrane region" description="Helical" evidence="1">
    <location>
        <begin position="47"/>
        <end position="66"/>
    </location>
</feature>
<keyword evidence="1" id="KW-0812">Transmembrane</keyword>
<keyword evidence="1" id="KW-1133">Transmembrane helix</keyword>
<sequence>MESIPTGGDDANAAPVLCQKSGCKVISKRHQVKIYEAEQSERPSQNAWVSVVLVAAIAVAIRMFLVKRVSRARNFKTGFTQKTMRPMTATRADIRLPKAFRLERTRSIHSGTCCWRPWSVATRIPLRPHRASLTGLV</sequence>
<gene>
    <name evidence="2" type="ORF">THAOC_05920</name>
</gene>
<proteinExistence type="predicted"/>
<keyword evidence="3" id="KW-1185">Reference proteome</keyword>
<name>K0TG04_THAOC</name>